<dbReference type="EMBL" id="CP150484">
    <property type="protein sequence ID" value="WYW19029.1"/>
    <property type="molecule type" value="Genomic_DNA"/>
</dbReference>
<proteinExistence type="predicted"/>
<reference evidence="1" key="1">
    <citation type="submission" date="2023-10" db="EMBL/GenBank/DDBJ databases">
        <title>Whole genome sequencing of actinobacterial strain Amycolatopsis sp. (BCA-696) identifies the underlying plant growth-promoting genes.</title>
        <authorList>
            <person name="Gandham P."/>
            <person name="Vadla N."/>
            <person name="Saji A."/>
            <person name="Srinivas V."/>
            <person name="Ruperao P."/>
            <person name="Selvanayagam S."/>
            <person name="Saxena R.K."/>
            <person name="Rathore A."/>
            <person name="Gopalakrishnan S."/>
            <person name="Thakur V."/>
        </authorList>
    </citation>
    <scope>NUCLEOTIDE SEQUENCE</scope>
    <source>
        <strain evidence="1">BCA-696</strain>
    </source>
</reference>
<keyword evidence="2" id="KW-1185">Reference proteome</keyword>
<organism evidence="1 2">
    <name type="scientific">Amycolatopsis coloradensis</name>
    <dbReference type="NCBI Taxonomy" id="76021"/>
    <lineage>
        <taxon>Bacteria</taxon>
        <taxon>Bacillati</taxon>
        <taxon>Actinomycetota</taxon>
        <taxon>Actinomycetes</taxon>
        <taxon>Pseudonocardiales</taxon>
        <taxon>Pseudonocardiaceae</taxon>
        <taxon>Amycolatopsis</taxon>
    </lineage>
</organism>
<name>A0ACD5BIH8_9PSEU</name>
<gene>
    <name evidence="1" type="ORF">LCL61_26135</name>
</gene>
<evidence type="ECO:0000313" key="1">
    <source>
        <dbReference type="EMBL" id="WYW19029.1"/>
    </source>
</evidence>
<sequence length="178" mass="17679">MLQLVPPCAAGAPETHSQPSTVSLTGSSEPADCRPAILWWNEPTIPVASAHETPGPLSTCKVSPLAAVTVPQEPCTGSAGSGSGAEVGATDGLGAVCDGIGGTDTGETLEGSEGGETDIEVTGGGGSSPEQAASVPVTAQAANRRRHVPVVVETGKAILSSAGRGRLILTRPGPMPWH</sequence>
<protein>
    <submittedName>
        <fullName evidence="1">Uncharacterized protein</fullName>
    </submittedName>
</protein>
<evidence type="ECO:0000313" key="2">
    <source>
        <dbReference type="Proteomes" id="UP001456344"/>
    </source>
</evidence>
<accession>A0ACD5BIH8</accession>
<dbReference type="Proteomes" id="UP001456344">
    <property type="component" value="Chromosome"/>
</dbReference>